<gene>
    <name evidence="5" type="ORF">BCR33DRAFT_529585</name>
</gene>
<feature type="compositionally biased region" description="Basic and acidic residues" evidence="3">
    <location>
        <begin position="262"/>
        <end position="275"/>
    </location>
</feature>
<keyword evidence="6" id="KW-1185">Reference proteome</keyword>
<dbReference type="GO" id="GO:0005686">
    <property type="term" value="C:U2 snRNP"/>
    <property type="evidence" value="ECO:0007669"/>
    <property type="project" value="TreeGrafter"/>
</dbReference>
<dbReference type="SMART" id="SM00360">
    <property type="entry name" value="RRM"/>
    <property type="match status" value="1"/>
</dbReference>
<feature type="region of interest" description="Disordered" evidence="3">
    <location>
        <begin position="227"/>
        <end position="431"/>
    </location>
</feature>
<evidence type="ECO:0000313" key="5">
    <source>
        <dbReference type="EMBL" id="ORY50437.1"/>
    </source>
</evidence>
<dbReference type="Proteomes" id="UP000193642">
    <property type="component" value="Unassembled WGS sequence"/>
</dbReference>
<dbReference type="EMBL" id="MCGO01000007">
    <property type="protein sequence ID" value="ORY50437.1"/>
    <property type="molecule type" value="Genomic_DNA"/>
</dbReference>
<keyword evidence="1 2" id="KW-0694">RNA-binding</keyword>
<feature type="region of interest" description="Disordered" evidence="3">
    <location>
        <begin position="169"/>
        <end position="203"/>
    </location>
</feature>
<dbReference type="CDD" id="cd12411">
    <property type="entry name" value="RRM_ist3_like"/>
    <property type="match status" value="1"/>
</dbReference>
<dbReference type="STRING" id="329046.A0A1Y2CTZ8"/>
<dbReference type="InterPro" id="IPR012677">
    <property type="entry name" value="Nucleotide-bd_a/b_plait_sf"/>
</dbReference>
<evidence type="ECO:0000259" key="4">
    <source>
        <dbReference type="PROSITE" id="PS50102"/>
    </source>
</evidence>
<dbReference type="OrthoDB" id="2573941at2759"/>
<feature type="domain" description="RRM" evidence="4">
    <location>
        <begin position="33"/>
        <end position="111"/>
    </location>
</feature>
<dbReference type="GO" id="GO:0071011">
    <property type="term" value="C:precatalytic spliceosome"/>
    <property type="evidence" value="ECO:0007669"/>
    <property type="project" value="TreeGrafter"/>
</dbReference>
<evidence type="ECO:0000256" key="1">
    <source>
        <dbReference type="ARBA" id="ARBA00022884"/>
    </source>
</evidence>
<dbReference type="GO" id="GO:0000398">
    <property type="term" value="P:mRNA splicing, via spliceosome"/>
    <property type="evidence" value="ECO:0007669"/>
    <property type="project" value="InterPro"/>
</dbReference>
<comment type="caution">
    <text evidence="5">The sequence shown here is derived from an EMBL/GenBank/DDBJ whole genome shotgun (WGS) entry which is preliminary data.</text>
</comment>
<dbReference type="InterPro" id="IPR000504">
    <property type="entry name" value="RRM_dom"/>
</dbReference>
<dbReference type="PANTHER" id="PTHR45880">
    <property type="entry name" value="RNA-BINDING MOTIF PROTEIN, X-LINKED 2"/>
    <property type="match status" value="1"/>
</dbReference>
<accession>A0A1Y2CTZ8</accession>
<dbReference type="InterPro" id="IPR045844">
    <property type="entry name" value="RRM_Ist3-like"/>
</dbReference>
<evidence type="ECO:0000313" key="6">
    <source>
        <dbReference type="Proteomes" id="UP000193642"/>
    </source>
</evidence>
<proteinExistence type="predicted"/>
<dbReference type="GO" id="GO:0003723">
    <property type="term" value="F:RNA binding"/>
    <property type="evidence" value="ECO:0007669"/>
    <property type="project" value="UniProtKB-UniRule"/>
</dbReference>
<feature type="compositionally biased region" description="Basic and acidic residues" evidence="3">
    <location>
        <begin position="292"/>
        <end position="383"/>
    </location>
</feature>
<reference evidence="5 6" key="1">
    <citation type="submission" date="2016-07" db="EMBL/GenBank/DDBJ databases">
        <title>Pervasive Adenine N6-methylation of Active Genes in Fungi.</title>
        <authorList>
            <consortium name="DOE Joint Genome Institute"/>
            <person name="Mondo S.J."/>
            <person name="Dannebaum R.O."/>
            <person name="Kuo R.C."/>
            <person name="Labutti K."/>
            <person name="Haridas S."/>
            <person name="Kuo A."/>
            <person name="Salamov A."/>
            <person name="Ahrendt S.R."/>
            <person name="Lipzen A."/>
            <person name="Sullivan W."/>
            <person name="Andreopoulos W.B."/>
            <person name="Clum A."/>
            <person name="Lindquist E."/>
            <person name="Daum C."/>
            <person name="Ramamoorthy G.K."/>
            <person name="Gryganskyi A."/>
            <person name="Culley D."/>
            <person name="Magnuson J.K."/>
            <person name="James T.Y."/>
            <person name="O'Malley M.A."/>
            <person name="Stajich J.E."/>
            <person name="Spatafora J.W."/>
            <person name="Visel A."/>
            <person name="Grigoriev I.V."/>
        </authorList>
    </citation>
    <scope>NUCLEOTIDE SEQUENCE [LARGE SCALE GENOMIC DNA]</scope>
    <source>
        <strain evidence="5 6">JEL800</strain>
    </source>
</reference>
<dbReference type="GO" id="GO:0071013">
    <property type="term" value="C:catalytic step 2 spliceosome"/>
    <property type="evidence" value="ECO:0007669"/>
    <property type="project" value="TreeGrafter"/>
</dbReference>
<protein>
    <recommendedName>
        <fullName evidence="4">RRM domain-containing protein</fullName>
    </recommendedName>
</protein>
<sequence>MNNIKAIQKLNQQELDRDLTERGSWHADFAHSAYIYIGGLPFHLSEGDIIVVFSQWGEIVDINLIRDKETGKSKGFCFLAYEDQRSTVLAVDNFNGITLVGRTLRVDHVKDYRSARIPKNETEEEREERVKAERKMRLMVLPYHLMDEDEKLEAEREGILIQKGIGVGHQAANSSSFSASQQRGDSRGNKDHSHAIRQWEAQGLSEKEIKERLRELEFEMEDPMRDFLAEEEREEKKAKKEKKQKKEKKHKKEKKAKKSSKHEKEGDEGRRDSRKSPSPSDSSRSPSPIPERNSKNYPDSKRRPDDLDSRPDRDSKYASKYEDDRRGRDSGRYGGEADRGVDKSFNDRKPSDSRDDNFSRSRDYDRRDGSDWRKYDDRRDGRSYESQSYNNERRSDYGRRYDDSDRDRDRDNRRSGDRDDRSRPSERNERR</sequence>
<evidence type="ECO:0000256" key="3">
    <source>
        <dbReference type="SAM" id="MobiDB-lite"/>
    </source>
</evidence>
<evidence type="ECO:0000256" key="2">
    <source>
        <dbReference type="PROSITE-ProRule" id="PRU00176"/>
    </source>
</evidence>
<dbReference type="Pfam" id="PF00076">
    <property type="entry name" value="RRM_1"/>
    <property type="match status" value="1"/>
</dbReference>
<feature type="compositionally biased region" description="Low complexity" evidence="3">
    <location>
        <begin position="276"/>
        <end position="286"/>
    </location>
</feature>
<dbReference type="AlphaFoldDB" id="A0A1Y2CTZ8"/>
<feature type="compositionally biased region" description="Low complexity" evidence="3">
    <location>
        <begin position="170"/>
        <end position="182"/>
    </location>
</feature>
<feature type="compositionally biased region" description="Basic and acidic residues" evidence="3">
    <location>
        <begin position="184"/>
        <end position="194"/>
    </location>
</feature>
<feature type="compositionally biased region" description="Basic and acidic residues" evidence="3">
    <location>
        <begin position="227"/>
        <end position="238"/>
    </location>
</feature>
<dbReference type="Gene3D" id="3.30.70.330">
    <property type="match status" value="1"/>
</dbReference>
<feature type="compositionally biased region" description="Basic residues" evidence="3">
    <location>
        <begin position="239"/>
        <end position="261"/>
    </location>
</feature>
<dbReference type="SUPFAM" id="SSF54928">
    <property type="entry name" value="RNA-binding domain, RBD"/>
    <property type="match status" value="1"/>
</dbReference>
<organism evidence="5 6">
    <name type="scientific">Rhizoclosmatium globosum</name>
    <dbReference type="NCBI Taxonomy" id="329046"/>
    <lineage>
        <taxon>Eukaryota</taxon>
        <taxon>Fungi</taxon>
        <taxon>Fungi incertae sedis</taxon>
        <taxon>Chytridiomycota</taxon>
        <taxon>Chytridiomycota incertae sedis</taxon>
        <taxon>Chytridiomycetes</taxon>
        <taxon>Chytridiales</taxon>
        <taxon>Chytriomycetaceae</taxon>
        <taxon>Rhizoclosmatium</taxon>
    </lineage>
</organism>
<dbReference type="PANTHER" id="PTHR45880:SF1">
    <property type="entry name" value="RNA-BINDING MOTIF PROTEIN, X-LINKED 2"/>
    <property type="match status" value="1"/>
</dbReference>
<dbReference type="InterPro" id="IPR051847">
    <property type="entry name" value="RNA_proc/Spliceosome_comp"/>
</dbReference>
<name>A0A1Y2CTZ8_9FUNG</name>
<feature type="compositionally biased region" description="Basic and acidic residues" evidence="3">
    <location>
        <begin position="391"/>
        <end position="431"/>
    </location>
</feature>
<dbReference type="PROSITE" id="PS50102">
    <property type="entry name" value="RRM"/>
    <property type="match status" value="1"/>
</dbReference>
<dbReference type="InterPro" id="IPR035979">
    <property type="entry name" value="RBD_domain_sf"/>
</dbReference>